<proteinExistence type="predicted"/>
<dbReference type="AlphaFoldDB" id="A0A6J6D9W1"/>
<reference evidence="2" key="1">
    <citation type="submission" date="2020-05" db="EMBL/GenBank/DDBJ databases">
        <authorList>
            <person name="Chiriac C."/>
            <person name="Salcher M."/>
            <person name="Ghai R."/>
            <person name="Kavagutti S V."/>
        </authorList>
    </citation>
    <scope>NUCLEOTIDE SEQUENCE</scope>
</reference>
<sequence>MLNPALGLSAANAIDRSGTSAFNGDLKAGIIDSLWANHDARRDGLESQLGAVLLDKFGQRKRQWSQPFVRHARNLEHAVAECFEIRLDHVGEVARVGNVNLVQGDELRTLEQWNLVFGHGVGREFSLDYLEVSEWIASGFERRAVNDVQQGSAALNVTQKFKPKALAFAGAFDETGHVGDRVTGVARLNNTEVRVKRCERVISDLGTRCRQRSNQTRLARTRESHECHVGEGLQLKNDVAGPAIGSEQRKTGRLALRRRESGVAEPALATGSNNETQSRGIHVNQNCAVGVFDNGANRNRQLNRLARMTRAIVAHSKATVLGGLVRVPVETQKCGHLWVGNQNDVATVTTVATIRTGEWLELLTTNGDTAVSAVSGTQMKRDVVDESGHVSSFFASRKI</sequence>
<name>A0A6J6D9W1_9ZZZZ</name>
<evidence type="ECO:0000256" key="1">
    <source>
        <dbReference type="SAM" id="MobiDB-lite"/>
    </source>
</evidence>
<evidence type="ECO:0000313" key="2">
    <source>
        <dbReference type="EMBL" id="CAB4560691.1"/>
    </source>
</evidence>
<feature type="compositionally biased region" description="Polar residues" evidence="1">
    <location>
        <begin position="270"/>
        <end position="280"/>
    </location>
</feature>
<protein>
    <submittedName>
        <fullName evidence="2">Unannotated protein</fullName>
    </submittedName>
</protein>
<gene>
    <name evidence="2" type="ORF">UFOPK1591_00713</name>
</gene>
<dbReference type="EMBL" id="CAEZTD010000044">
    <property type="protein sequence ID" value="CAB4560691.1"/>
    <property type="molecule type" value="Genomic_DNA"/>
</dbReference>
<accession>A0A6J6D9W1</accession>
<organism evidence="2">
    <name type="scientific">freshwater metagenome</name>
    <dbReference type="NCBI Taxonomy" id="449393"/>
    <lineage>
        <taxon>unclassified sequences</taxon>
        <taxon>metagenomes</taxon>
        <taxon>ecological metagenomes</taxon>
    </lineage>
</organism>
<feature type="region of interest" description="Disordered" evidence="1">
    <location>
        <begin position="241"/>
        <end position="280"/>
    </location>
</feature>